<comment type="caution">
    <text evidence="4">The sequence shown here is derived from an EMBL/GenBank/DDBJ whole genome shotgun (WGS) entry which is preliminary data.</text>
</comment>
<evidence type="ECO:0000313" key="4">
    <source>
        <dbReference type="EMBL" id="TDG38954.1"/>
    </source>
</evidence>
<protein>
    <recommendedName>
        <fullName evidence="2">Decapping nuclease</fullName>
        <ecNumber evidence="2">3.6.1.-</ecNumber>
    </recommendedName>
</protein>
<keyword evidence="2" id="KW-0479">Metal-binding</keyword>
<dbReference type="AlphaFoldDB" id="A0A484ARD8"/>
<dbReference type="GO" id="GO:0000956">
    <property type="term" value="P:nuclear-transcribed mRNA catabolic process"/>
    <property type="evidence" value="ECO:0007669"/>
    <property type="project" value="TreeGrafter"/>
</dbReference>
<comment type="function">
    <text evidence="2">Decapping enzyme for NAD-capped RNAs: specifically hydrolyzes the nicotinamide adenine dinucleotide (NAD) cap from a subset of RNAs by removing the entire NAD moiety from the 5'-end of an NAD-capped RNA.</text>
</comment>
<feature type="domain" description="RAI1-like" evidence="3">
    <location>
        <begin position="34"/>
        <end position="373"/>
    </location>
</feature>
<dbReference type="Pfam" id="PF08652">
    <property type="entry name" value="RAI1"/>
    <property type="match status" value="1"/>
</dbReference>
<evidence type="ECO:0000259" key="3">
    <source>
        <dbReference type="Pfam" id="PF08652"/>
    </source>
</evidence>
<keyword evidence="2" id="KW-0540">Nuclease</keyword>
<evidence type="ECO:0000256" key="2">
    <source>
        <dbReference type="RuleBase" id="RU367113"/>
    </source>
</evidence>
<dbReference type="GO" id="GO:0000166">
    <property type="term" value="F:nucleotide binding"/>
    <property type="evidence" value="ECO:0007669"/>
    <property type="project" value="UniProtKB-KW"/>
</dbReference>
<dbReference type="PANTHER" id="PTHR12395:SF9">
    <property type="entry name" value="DECAPPING AND EXORIBONUCLEASE PROTEIN"/>
    <property type="match status" value="1"/>
</dbReference>
<dbReference type="OMA" id="ACTPYEN"/>
<evidence type="ECO:0000313" key="5">
    <source>
        <dbReference type="Proteomes" id="UP000295192"/>
    </source>
</evidence>
<sequence>MSHTGRNDTQTFRVNVRLHRFGAKFSGTFPDLSRPEPIGVYSVNESREFEDNAKNLSFLWLPHSSEMPLDLNSGIEKVQRKSIDPDYLDICHICQFISNHQEYLRTSSTGQMELLADFVTLRGVLRQIMCTPYQRNRDYRLMATRLNGTTYISKVETSDQRNQGEQMTRREMDMCSWGFKFEQYCTTSHPDKAPATNAPVNESQEFACVYRCKLNGLRLIYGAEMDCIKSDVCIDLSDPEQLRLAEFVELKTSAYKMTHRQQQNFANYKSLNWWSQSFLVGIETIIAGLRDDNGLVHDIKEYSVRELHRHKPWSPAATGTFLSNFLHELKAIMHRINDSNAVVMIHYKPDLNKIQYSVLRGPNVKPILPEWYRQMMQGI</sequence>
<keyword evidence="5" id="KW-1185">Reference proteome</keyword>
<dbReference type="GO" id="GO:0034353">
    <property type="term" value="F:mRNA 5'-diphosphatase activity"/>
    <property type="evidence" value="ECO:0007669"/>
    <property type="project" value="TreeGrafter"/>
</dbReference>
<dbReference type="GO" id="GO:0005634">
    <property type="term" value="C:nucleus"/>
    <property type="evidence" value="ECO:0007669"/>
    <property type="project" value="UniProtKB-SubCell"/>
</dbReference>
<accession>A0A484ARD8</accession>
<dbReference type="Proteomes" id="UP000295192">
    <property type="component" value="Unassembled WGS sequence"/>
</dbReference>
<gene>
    <name evidence="4" type="ORF">AWZ03_014625</name>
</gene>
<dbReference type="InterPro" id="IPR013961">
    <property type="entry name" value="RAI1"/>
</dbReference>
<dbReference type="GO" id="GO:0004518">
    <property type="term" value="F:nuclease activity"/>
    <property type="evidence" value="ECO:0007669"/>
    <property type="project" value="UniProtKB-KW"/>
</dbReference>
<comment type="cofactor">
    <cofactor evidence="2">
        <name>a divalent metal cation</name>
        <dbReference type="ChEBI" id="CHEBI:60240"/>
    </cofactor>
</comment>
<reference evidence="4 5" key="1">
    <citation type="journal article" date="2019" name="J. Hered.">
        <title>An Improved Genome Assembly for Drosophila navojoa, the Basal Species in the mojavensis Cluster.</title>
        <authorList>
            <person name="Vanderlinde T."/>
            <person name="Dupim E.G."/>
            <person name="Nazario-Yepiz N.O."/>
            <person name="Carvalho A.B."/>
        </authorList>
    </citation>
    <scope>NUCLEOTIDE SEQUENCE [LARGE SCALE GENOMIC DNA]</scope>
    <source>
        <strain evidence="4">Navoj_Jal97</strain>
        <tissue evidence="4">Whole organism</tissue>
    </source>
</reference>
<dbReference type="EMBL" id="LSRL02001577">
    <property type="protein sequence ID" value="TDG38954.1"/>
    <property type="molecule type" value="Genomic_DNA"/>
</dbReference>
<keyword evidence="2" id="KW-0378">Hydrolase</keyword>
<evidence type="ECO:0000256" key="1">
    <source>
        <dbReference type="ARBA" id="ARBA00006562"/>
    </source>
</evidence>
<keyword evidence="2" id="KW-0547">Nucleotide-binding</keyword>
<dbReference type="EC" id="3.6.1.-" evidence="2"/>
<proteinExistence type="inferred from homology"/>
<dbReference type="InterPro" id="IPR039039">
    <property type="entry name" value="RAI1-like_fam"/>
</dbReference>
<dbReference type="GO" id="GO:0005829">
    <property type="term" value="C:cytosol"/>
    <property type="evidence" value="ECO:0007669"/>
    <property type="project" value="TreeGrafter"/>
</dbReference>
<comment type="subcellular location">
    <subcellularLocation>
        <location evidence="2">Nucleus</location>
    </subcellularLocation>
</comment>
<comment type="similarity">
    <text evidence="1 2">Belongs to the DXO/Dom3Z family.</text>
</comment>
<organism evidence="4 5">
    <name type="scientific">Drosophila navojoa</name>
    <name type="common">Fruit fly</name>
    <dbReference type="NCBI Taxonomy" id="7232"/>
    <lineage>
        <taxon>Eukaryota</taxon>
        <taxon>Metazoa</taxon>
        <taxon>Ecdysozoa</taxon>
        <taxon>Arthropoda</taxon>
        <taxon>Hexapoda</taxon>
        <taxon>Insecta</taxon>
        <taxon>Pterygota</taxon>
        <taxon>Neoptera</taxon>
        <taxon>Endopterygota</taxon>
        <taxon>Diptera</taxon>
        <taxon>Brachycera</taxon>
        <taxon>Muscomorpha</taxon>
        <taxon>Ephydroidea</taxon>
        <taxon>Drosophilidae</taxon>
        <taxon>Drosophila</taxon>
    </lineage>
</organism>
<keyword evidence="2" id="KW-0539">Nucleus</keyword>
<dbReference type="PANTHER" id="PTHR12395">
    <property type="entry name" value="DOM-3 RELATED"/>
    <property type="match status" value="1"/>
</dbReference>
<dbReference type="OrthoDB" id="5853397at2759"/>
<keyword evidence="2" id="KW-0694">RNA-binding</keyword>
<dbReference type="GO" id="GO:0003723">
    <property type="term" value="F:RNA binding"/>
    <property type="evidence" value="ECO:0007669"/>
    <property type="project" value="UniProtKB-KW"/>
</dbReference>
<dbReference type="GO" id="GO:0110155">
    <property type="term" value="P:NAD-cap decapping"/>
    <property type="evidence" value="ECO:0007669"/>
    <property type="project" value="TreeGrafter"/>
</dbReference>
<dbReference type="GO" id="GO:0046872">
    <property type="term" value="F:metal ion binding"/>
    <property type="evidence" value="ECO:0007669"/>
    <property type="project" value="UniProtKB-KW"/>
</dbReference>
<name>A0A484ARD8_DRONA</name>
<dbReference type="KEGG" id="dnv:108655483"/>
<dbReference type="STRING" id="7232.A0A484ARD8"/>